<name>A0A369IAI7_9BACT</name>
<dbReference type="Proteomes" id="UP000253141">
    <property type="component" value="Unassembled WGS sequence"/>
</dbReference>
<keyword evidence="1" id="KW-0732">Signal</keyword>
<reference evidence="2 3" key="1">
    <citation type="submission" date="2018-07" db="EMBL/GenBank/DDBJ databases">
        <title>Genome analysis of Runella aurantiaca.</title>
        <authorList>
            <person name="Yang X."/>
        </authorList>
    </citation>
    <scope>NUCLEOTIDE SEQUENCE [LARGE SCALE GENOMIC DNA]</scope>
    <source>
        <strain evidence="2 3">YX9</strain>
    </source>
</reference>
<feature type="chain" id="PRO_5017085006" evidence="1">
    <location>
        <begin position="20"/>
        <end position="88"/>
    </location>
</feature>
<evidence type="ECO:0000313" key="2">
    <source>
        <dbReference type="EMBL" id="RDB05880.1"/>
    </source>
</evidence>
<dbReference type="AlphaFoldDB" id="A0A369IAI7"/>
<comment type="caution">
    <text evidence="2">The sequence shown here is derived from an EMBL/GenBank/DDBJ whole genome shotgun (WGS) entry which is preliminary data.</text>
</comment>
<proteinExistence type="predicted"/>
<protein>
    <submittedName>
        <fullName evidence="2">Uncharacterized protein</fullName>
    </submittedName>
</protein>
<dbReference type="RefSeq" id="WP_114461079.1">
    <property type="nucleotide sequence ID" value="NZ_QPIW01000007.1"/>
</dbReference>
<evidence type="ECO:0000313" key="3">
    <source>
        <dbReference type="Proteomes" id="UP000253141"/>
    </source>
</evidence>
<dbReference type="EMBL" id="QPIW01000007">
    <property type="protein sequence ID" value="RDB05880.1"/>
    <property type="molecule type" value="Genomic_DNA"/>
</dbReference>
<keyword evidence="3" id="KW-1185">Reference proteome</keyword>
<accession>A0A369IAI7</accession>
<sequence length="88" mass="9488">MKKVLLTGALLLTFAFSYAGEVGEEKEKSNQTVFSEVENKSTSVPAEDPAFECFGLSCGTVCGTWSGTPTAEEVVDMWYQLEDAYCGG</sequence>
<organism evidence="2 3">
    <name type="scientific">Runella aurantiaca</name>
    <dbReference type="NCBI Taxonomy" id="2282308"/>
    <lineage>
        <taxon>Bacteria</taxon>
        <taxon>Pseudomonadati</taxon>
        <taxon>Bacteroidota</taxon>
        <taxon>Cytophagia</taxon>
        <taxon>Cytophagales</taxon>
        <taxon>Spirosomataceae</taxon>
        <taxon>Runella</taxon>
    </lineage>
</organism>
<feature type="signal peptide" evidence="1">
    <location>
        <begin position="1"/>
        <end position="19"/>
    </location>
</feature>
<evidence type="ECO:0000256" key="1">
    <source>
        <dbReference type="SAM" id="SignalP"/>
    </source>
</evidence>
<gene>
    <name evidence="2" type="ORF">DVG78_10725</name>
</gene>